<dbReference type="OrthoDB" id="9959892at2"/>
<sequence length="62" mass="6627">MTVGKPNPGSSKKGDIDTRSTDAHGKQADEVESHAERAKRNQRPKAKPDGETAGALKDQTAR</sequence>
<dbReference type="Proteomes" id="UP000282957">
    <property type="component" value="Unassembled WGS sequence"/>
</dbReference>
<organism evidence="2 3">
    <name type="scientific">Rhodovarius crocodyli</name>
    <dbReference type="NCBI Taxonomy" id="1979269"/>
    <lineage>
        <taxon>Bacteria</taxon>
        <taxon>Pseudomonadati</taxon>
        <taxon>Pseudomonadota</taxon>
        <taxon>Alphaproteobacteria</taxon>
        <taxon>Acetobacterales</taxon>
        <taxon>Roseomonadaceae</taxon>
        <taxon>Rhodovarius</taxon>
    </lineage>
</organism>
<protein>
    <submittedName>
        <fullName evidence="2">Uncharacterized protein</fullName>
    </submittedName>
</protein>
<name>A0A437MJQ2_9PROT</name>
<dbReference type="RefSeq" id="WP_127787109.1">
    <property type="nucleotide sequence ID" value="NZ_SACL01000002.1"/>
</dbReference>
<feature type="compositionally biased region" description="Basic and acidic residues" evidence="1">
    <location>
        <begin position="12"/>
        <end position="39"/>
    </location>
</feature>
<evidence type="ECO:0000256" key="1">
    <source>
        <dbReference type="SAM" id="MobiDB-lite"/>
    </source>
</evidence>
<accession>A0A437MJQ2</accession>
<reference evidence="2 3" key="1">
    <citation type="submission" date="2019-01" db="EMBL/GenBank/DDBJ databases">
        <authorList>
            <person name="Chen W.-M."/>
        </authorList>
    </citation>
    <scope>NUCLEOTIDE SEQUENCE [LARGE SCALE GENOMIC DNA]</scope>
    <source>
        <strain evidence="2 3">CCP-6</strain>
    </source>
</reference>
<evidence type="ECO:0000313" key="2">
    <source>
        <dbReference type="EMBL" id="RVT97880.1"/>
    </source>
</evidence>
<comment type="caution">
    <text evidence="2">The sequence shown here is derived from an EMBL/GenBank/DDBJ whole genome shotgun (WGS) entry which is preliminary data.</text>
</comment>
<dbReference type="AlphaFoldDB" id="A0A437MJQ2"/>
<feature type="region of interest" description="Disordered" evidence="1">
    <location>
        <begin position="1"/>
        <end position="62"/>
    </location>
</feature>
<keyword evidence="3" id="KW-1185">Reference proteome</keyword>
<evidence type="ECO:0000313" key="3">
    <source>
        <dbReference type="Proteomes" id="UP000282957"/>
    </source>
</evidence>
<proteinExistence type="predicted"/>
<gene>
    <name evidence="2" type="ORF">EOD42_08810</name>
</gene>
<dbReference type="EMBL" id="SACL01000002">
    <property type="protein sequence ID" value="RVT97880.1"/>
    <property type="molecule type" value="Genomic_DNA"/>
</dbReference>